<dbReference type="AlphaFoldDB" id="A0A178IM13"/>
<gene>
    <name evidence="1" type="ORF">AW736_08370</name>
</gene>
<evidence type="ECO:0000313" key="2">
    <source>
        <dbReference type="Proteomes" id="UP000078486"/>
    </source>
</evidence>
<organism evidence="1 2">
    <name type="scientific">Termitidicoccus mucosus</name>
    <dbReference type="NCBI Taxonomy" id="1184151"/>
    <lineage>
        <taxon>Bacteria</taxon>
        <taxon>Pseudomonadati</taxon>
        <taxon>Verrucomicrobiota</taxon>
        <taxon>Opitutia</taxon>
        <taxon>Opitutales</taxon>
        <taxon>Opitutaceae</taxon>
        <taxon>Termitidicoccus</taxon>
    </lineage>
</organism>
<accession>A0A178IM13</accession>
<proteinExistence type="predicted"/>
<name>A0A178IM13_9BACT</name>
<comment type="caution">
    <text evidence="1">The sequence shown here is derived from an EMBL/GenBank/DDBJ whole genome shotgun (WGS) entry which is preliminary data.</text>
</comment>
<dbReference type="EMBL" id="LRRQ01000072">
    <property type="protein sequence ID" value="OAM90239.1"/>
    <property type="molecule type" value="Genomic_DNA"/>
</dbReference>
<sequence length="82" mass="9215">MATYVYETIPQRAGEKRLRFEVEQSMNDAPLTHHPENGRPVRRVIFGGFGVMKTGARPPRPRGCGCGRRREECEHADACGCN</sequence>
<reference evidence="1 2" key="1">
    <citation type="submission" date="2016-01" db="EMBL/GenBank/DDBJ databases">
        <title>High potential of lignocellulose degradation of a new Verrucomicrobia species.</title>
        <authorList>
            <person name="Wang Y."/>
            <person name="Shi Y."/>
            <person name="Qiu Z."/>
            <person name="Liu S."/>
            <person name="Yang H."/>
        </authorList>
    </citation>
    <scope>NUCLEOTIDE SEQUENCE [LARGE SCALE GENOMIC DNA]</scope>
    <source>
        <strain evidence="1 2">TSB47</strain>
    </source>
</reference>
<dbReference type="Proteomes" id="UP000078486">
    <property type="component" value="Unassembled WGS sequence"/>
</dbReference>
<evidence type="ECO:0008006" key="3">
    <source>
        <dbReference type="Google" id="ProtNLM"/>
    </source>
</evidence>
<evidence type="ECO:0000313" key="1">
    <source>
        <dbReference type="EMBL" id="OAM90239.1"/>
    </source>
</evidence>
<keyword evidence="2" id="KW-1185">Reference proteome</keyword>
<dbReference type="STRING" id="1184151.AW736_08370"/>
<protein>
    <recommendedName>
        <fullName evidence="3">Zinc ribbon domain-containing protein</fullName>
    </recommendedName>
</protein>